<comment type="caution">
    <text evidence="3">The sequence shown here is derived from an EMBL/GenBank/DDBJ whole genome shotgun (WGS) entry which is preliminary data.</text>
</comment>
<evidence type="ECO:0000259" key="2">
    <source>
        <dbReference type="Pfam" id="PF09734"/>
    </source>
</evidence>
<dbReference type="PANTHER" id="PTHR13230">
    <property type="entry name" value="GENERAL TRANSCRIPTION FACTOR IIIC, POLYPEPTIDE 5"/>
    <property type="match status" value="1"/>
</dbReference>
<proteinExistence type="predicted"/>
<dbReference type="InterPro" id="IPR019136">
    <property type="entry name" value="TF_IIIC_su-5_HTH"/>
</dbReference>
<dbReference type="GO" id="GO:0001002">
    <property type="term" value="F:RNA polymerase III type 1 promoter sequence-specific DNA binding"/>
    <property type="evidence" value="ECO:0007669"/>
    <property type="project" value="TreeGrafter"/>
</dbReference>
<dbReference type="GO" id="GO:0000127">
    <property type="term" value="C:transcription factor TFIIIC complex"/>
    <property type="evidence" value="ECO:0007669"/>
    <property type="project" value="InterPro"/>
</dbReference>
<dbReference type="VEuPathDB" id="FungiDB:TAPDE_001780"/>
<reference evidence="3 4" key="1">
    <citation type="journal article" date="2013" name="MBio">
        <title>Genome sequencing of the plant pathogen Taphrina deformans, the causal agent of peach leaf curl.</title>
        <authorList>
            <person name="Cisse O.H."/>
            <person name="Almeida J.M.G.C.F."/>
            <person name="Fonseca A."/>
            <person name="Kumar A.A."/>
            <person name="Salojaervi J."/>
            <person name="Overmyer K."/>
            <person name="Hauser P.M."/>
            <person name="Pagni M."/>
        </authorList>
    </citation>
    <scope>NUCLEOTIDE SEQUENCE [LARGE SCALE GENOMIC DNA]</scope>
    <source>
        <strain evidence="4">PYCC 5710 / ATCC 11124 / CBS 356.35 / IMI 108563 / JCM 9778 / NBRC 8474</strain>
    </source>
</reference>
<feature type="compositionally biased region" description="Acidic residues" evidence="1">
    <location>
        <begin position="230"/>
        <end position="248"/>
    </location>
</feature>
<protein>
    <submittedName>
        <fullName evidence="3">Transcription factor tau subunit sfc15 / FY16936</fullName>
    </submittedName>
</protein>
<feature type="compositionally biased region" description="Acidic residues" evidence="1">
    <location>
        <begin position="201"/>
        <end position="222"/>
    </location>
</feature>
<dbReference type="OrthoDB" id="5598268at2759"/>
<keyword evidence="4" id="KW-1185">Reference proteome</keyword>
<feature type="domain" description="Transcription factor IIIC subunit 5 HTH" evidence="2">
    <location>
        <begin position="3"/>
        <end position="99"/>
    </location>
</feature>
<organism evidence="3 4">
    <name type="scientific">Taphrina deformans (strain PYCC 5710 / ATCC 11124 / CBS 356.35 / IMI 108563 / JCM 9778 / NBRC 8474)</name>
    <name type="common">Peach leaf curl fungus</name>
    <name type="synonym">Lalaria deformans</name>
    <dbReference type="NCBI Taxonomy" id="1097556"/>
    <lineage>
        <taxon>Eukaryota</taxon>
        <taxon>Fungi</taxon>
        <taxon>Dikarya</taxon>
        <taxon>Ascomycota</taxon>
        <taxon>Taphrinomycotina</taxon>
        <taxon>Taphrinomycetes</taxon>
        <taxon>Taphrinales</taxon>
        <taxon>Taphrinaceae</taxon>
        <taxon>Taphrina</taxon>
    </lineage>
</organism>
<dbReference type="eggNOG" id="KOG2473">
    <property type="taxonomic scope" value="Eukaryota"/>
</dbReference>
<evidence type="ECO:0000256" key="1">
    <source>
        <dbReference type="SAM" id="MobiDB-lite"/>
    </source>
</evidence>
<sequence length="289" mass="32786">MGFDDGAVPSSPSAKLPEEPSAEITSIVTKLMKIFEERPMWTRRGLMNKLDQTTNFYNIKFALPYVSYMWKSGPWRDCYARFGVDPRSNSSYAVYQAIYCMSKVVPATSDVDPVMSSSHIFDGKTLFPKGRTFMFCDMSDPILVQIRERATKRAEPHPRDGWWKAKMILSTRNILREKLASLCAGKVPSDLEFTSILESANDTDDNNDDEKMDESLETETVAEEGRHDPDLEEDEEDDEGEEGFDDSDGQVQTLVTSLIRPGEIFNNNRDLLDKDDDVESNAELEESDN</sequence>
<feature type="region of interest" description="Disordered" evidence="1">
    <location>
        <begin position="1"/>
        <end position="20"/>
    </location>
</feature>
<dbReference type="GO" id="GO:0001003">
    <property type="term" value="F:RNA polymerase III type 2 promoter sequence-specific DNA binding"/>
    <property type="evidence" value="ECO:0007669"/>
    <property type="project" value="TreeGrafter"/>
</dbReference>
<name>R4X8H3_TAPDE</name>
<accession>R4X8H3</accession>
<dbReference type="PANTHER" id="PTHR13230:SF5">
    <property type="entry name" value="GENERAL TRANSCRIPTION FACTOR 3C POLYPEPTIDE 5"/>
    <property type="match status" value="1"/>
</dbReference>
<dbReference type="STRING" id="1097556.R4X8H3"/>
<dbReference type="AlphaFoldDB" id="R4X8H3"/>
<dbReference type="GO" id="GO:0006384">
    <property type="term" value="P:transcription initiation at RNA polymerase III promoter"/>
    <property type="evidence" value="ECO:0007669"/>
    <property type="project" value="InterPro"/>
</dbReference>
<evidence type="ECO:0000313" key="3">
    <source>
        <dbReference type="EMBL" id="CCG81898.1"/>
    </source>
</evidence>
<gene>
    <name evidence="3" type="ORF">TAPDE_001780</name>
</gene>
<feature type="region of interest" description="Disordered" evidence="1">
    <location>
        <begin position="267"/>
        <end position="289"/>
    </location>
</feature>
<dbReference type="EMBL" id="CAHR02000062">
    <property type="protein sequence ID" value="CCG81898.1"/>
    <property type="molecule type" value="Genomic_DNA"/>
</dbReference>
<dbReference type="InterPro" id="IPR040454">
    <property type="entry name" value="TF_IIIC_Tfc1/Sfc1"/>
</dbReference>
<feature type="compositionally biased region" description="Acidic residues" evidence="1">
    <location>
        <begin position="273"/>
        <end position="289"/>
    </location>
</feature>
<dbReference type="Pfam" id="PF09734">
    <property type="entry name" value="Tau95"/>
    <property type="match status" value="1"/>
</dbReference>
<feature type="region of interest" description="Disordered" evidence="1">
    <location>
        <begin position="198"/>
        <end position="252"/>
    </location>
</feature>
<evidence type="ECO:0000313" key="4">
    <source>
        <dbReference type="Proteomes" id="UP000013776"/>
    </source>
</evidence>
<dbReference type="Proteomes" id="UP000013776">
    <property type="component" value="Unassembled WGS sequence"/>
</dbReference>